<feature type="region of interest" description="Disordered" evidence="1">
    <location>
        <begin position="99"/>
        <end position="122"/>
    </location>
</feature>
<evidence type="ECO:0000313" key="2">
    <source>
        <dbReference type="EMBL" id="EWM23243.1"/>
    </source>
</evidence>
<protein>
    <submittedName>
        <fullName evidence="2">Uncharacterized protein</fullName>
    </submittedName>
</protein>
<comment type="caution">
    <text evidence="2">The sequence shown here is derived from an EMBL/GenBank/DDBJ whole genome shotgun (WGS) entry which is preliminary data.</text>
</comment>
<dbReference type="Proteomes" id="UP000019335">
    <property type="component" value="Chromosome 17"/>
</dbReference>
<feature type="compositionally biased region" description="Basic and acidic residues" evidence="1">
    <location>
        <begin position="104"/>
        <end position="114"/>
    </location>
</feature>
<sequence>MGSRGVMDSASRNDGLNGAPPSQRGGIWKGEVVETPLLYACDVLMAIWKKNALYCWEGGREGGRMPEVENQKYCLKSSQSTIRMSFSLCPPSLPPPSLLCGQEGGREGGREGGWKRRGGRRKEGQSVIRAQCVCVV</sequence>
<name>W7TIB8_9STRA</name>
<dbReference type="AlphaFoldDB" id="W7TIB8"/>
<organism evidence="2 3">
    <name type="scientific">Nannochloropsis gaditana</name>
    <dbReference type="NCBI Taxonomy" id="72520"/>
    <lineage>
        <taxon>Eukaryota</taxon>
        <taxon>Sar</taxon>
        <taxon>Stramenopiles</taxon>
        <taxon>Ochrophyta</taxon>
        <taxon>Eustigmatophyceae</taxon>
        <taxon>Eustigmatales</taxon>
        <taxon>Monodopsidaceae</taxon>
        <taxon>Nannochloropsis</taxon>
    </lineage>
</organism>
<evidence type="ECO:0000313" key="3">
    <source>
        <dbReference type="Proteomes" id="UP000019335"/>
    </source>
</evidence>
<proteinExistence type="predicted"/>
<accession>W7TIB8</accession>
<dbReference type="EMBL" id="AZIL01001740">
    <property type="protein sequence ID" value="EWM23243.1"/>
    <property type="molecule type" value="Genomic_DNA"/>
</dbReference>
<gene>
    <name evidence="2" type="ORF">Naga_101425g1</name>
</gene>
<keyword evidence="3" id="KW-1185">Reference proteome</keyword>
<feature type="region of interest" description="Disordered" evidence="1">
    <location>
        <begin position="1"/>
        <end position="27"/>
    </location>
</feature>
<evidence type="ECO:0000256" key="1">
    <source>
        <dbReference type="SAM" id="MobiDB-lite"/>
    </source>
</evidence>
<reference evidence="2 3" key="1">
    <citation type="journal article" date="2014" name="Mol. Plant">
        <title>Chromosome Scale Genome Assembly and Transcriptome Profiling of Nannochloropsis gaditana in Nitrogen Depletion.</title>
        <authorList>
            <person name="Corteggiani Carpinelli E."/>
            <person name="Telatin A."/>
            <person name="Vitulo N."/>
            <person name="Forcato C."/>
            <person name="D'Angelo M."/>
            <person name="Schiavon R."/>
            <person name="Vezzi A."/>
            <person name="Giacometti G.M."/>
            <person name="Morosinotto T."/>
            <person name="Valle G."/>
        </authorList>
    </citation>
    <scope>NUCLEOTIDE SEQUENCE [LARGE SCALE GENOMIC DNA]</scope>
    <source>
        <strain evidence="2 3">B-31</strain>
    </source>
</reference>